<dbReference type="Proteomes" id="UP000229055">
    <property type="component" value="Plasmid pHDZA17.1"/>
</dbReference>
<name>A0A2D3TG45_9ENTR</name>
<proteinExistence type="predicted"/>
<gene>
    <name evidence="1" type="ORF">BJP43_10225</name>
</gene>
<organism evidence="1 2">
    <name type="scientific">Candidatus Williamhamiltonella defendens</name>
    <dbReference type="NCBI Taxonomy" id="138072"/>
    <lineage>
        <taxon>Bacteria</taxon>
        <taxon>Pseudomonadati</taxon>
        <taxon>Pseudomonadota</taxon>
        <taxon>Gammaproteobacteria</taxon>
        <taxon>Enterobacterales</taxon>
        <taxon>Enterobacteriaceae</taxon>
        <taxon>aphid secondary symbionts</taxon>
        <taxon>Candidatus Williamhamiltonella</taxon>
    </lineage>
</organism>
<reference evidence="2" key="1">
    <citation type="submission" date="2016-10" db="EMBL/GenBank/DDBJ databases">
        <authorList>
            <person name="Chevignon G."/>
        </authorList>
    </citation>
    <scope>NUCLEOTIDE SEQUENCE [LARGE SCALE GENOMIC DNA]</scope>
    <source>
        <strain evidence="2">ZA17</strain>
        <plasmid evidence="2">phdza17.1</plasmid>
    </source>
</reference>
<sequence length="211" mass="24583">MSRLKLNKNKNGDEYILLFFAIVKRAHPSNTAFRRNIMSLPIQINPLFNTSLRHKNINPFIKTFTKEKPNPIQIENFFGIHTPQAIEKINELTHLNEASDTESALKKVAAFYELKEMVWPAYQHKFQALITQKEDQTYTFSFSIEGIIDTCTCFFGQGEKKRASIEKAKWNHHDVKYDGIPEKPQRTFFANQKRWALHLLNPKKQNTSAIS</sequence>
<geneLocation type="plasmid" evidence="2">
    <name>phdza17.1</name>
</geneLocation>
<dbReference type="Gene3D" id="3.30.2440.10">
    <property type="entry name" value="Secreted effector protein SifA"/>
    <property type="match status" value="1"/>
</dbReference>
<evidence type="ECO:0000313" key="1">
    <source>
        <dbReference type="EMBL" id="ATW34765.1"/>
    </source>
</evidence>
<dbReference type="EMBL" id="CP017614">
    <property type="protein sequence ID" value="ATW34765.1"/>
    <property type="molecule type" value="Genomic_DNA"/>
</dbReference>
<accession>A0A2D3TG45</accession>
<protein>
    <submittedName>
        <fullName evidence="1">Uncharacterized protein</fullName>
    </submittedName>
</protein>
<dbReference type="AlphaFoldDB" id="A0A2D3TG45"/>
<reference evidence="2" key="2">
    <citation type="submission" date="2017-11" db="EMBL/GenBank/DDBJ databases">
        <title>PacBio sequencing of new strain of the secondary endosymbiont Candidatus Hamiltonella defensa.</title>
        <authorList>
            <person name="Strand M.R."/>
            <person name="Oliver K."/>
        </authorList>
    </citation>
    <scope>NUCLEOTIDE SEQUENCE [LARGE SCALE GENOMIC DNA]</scope>
    <source>
        <strain evidence="2">ZA17</strain>
        <plasmid evidence="2">phdza17.1</plasmid>
    </source>
</reference>
<keyword evidence="1" id="KW-0614">Plasmid</keyword>
<evidence type="ECO:0000313" key="2">
    <source>
        <dbReference type="Proteomes" id="UP000229055"/>
    </source>
</evidence>